<proteinExistence type="predicted"/>
<evidence type="ECO:0008006" key="3">
    <source>
        <dbReference type="Google" id="ProtNLM"/>
    </source>
</evidence>
<evidence type="ECO:0000313" key="2">
    <source>
        <dbReference type="Proteomes" id="UP000187209"/>
    </source>
</evidence>
<name>A0A1R2C8J2_9CILI</name>
<comment type="caution">
    <text evidence="1">The sequence shown here is derived from an EMBL/GenBank/DDBJ whole genome shotgun (WGS) entry which is preliminary data.</text>
</comment>
<dbReference type="Proteomes" id="UP000187209">
    <property type="component" value="Unassembled WGS sequence"/>
</dbReference>
<evidence type="ECO:0000313" key="1">
    <source>
        <dbReference type="EMBL" id="OMJ85334.1"/>
    </source>
</evidence>
<keyword evidence="2" id="KW-1185">Reference proteome</keyword>
<organism evidence="1 2">
    <name type="scientific">Stentor coeruleus</name>
    <dbReference type="NCBI Taxonomy" id="5963"/>
    <lineage>
        <taxon>Eukaryota</taxon>
        <taxon>Sar</taxon>
        <taxon>Alveolata</taxon>
        <taxon>Ciliophora</taxon>
        <taxon>Postciliodesmatophora</taxon>
        <taxon>Heterotrichea</taxon>
        <taxon>Heterotrichida</taxon>
        <taxon>Stentoridae</taxon>
        <taxon>Stentor</taxon>
    </lineage>
</organism>
<gene>
    <name evidence="1" type="ORF">SteCoe_13367</name>
</gene>
<dbReference type="EMBL" id="MPUH01000240">
    <property type="protein sequence ID" value="OMJ85334.1"/>
    <property type="molecule type" value="Genomic_DNA"/>
</dbReference>
<sequence>MLTCKFQHGFCADCYTKQGLENKISCKYCAFFFEKPNRIVCLFCKRVRLNAFQFECGDCSICEFCMHFIKENNLIRYIQSISCQEGQFNLCKLLEIPLDFLIDDKQHLETLRKGLSPYNNTSQKIYCKKCRTLINFFDFCDIHPFCKKCFNDSPIEQHFGCEKCKIIFQAACKKCFSIIRVENEKIENLACKKIPKDFYCSVCFVDIKHCMDCFCSSCLLLYESGSKNICYLCKRYDNRLGDFWCSKHKLCLKCQFKSDYALQIYKNTLGCEDCKKNSMMESFKPNYQIAKLKNSNFDSDEDKIQESIEKDQFKSALIESSQTFSGRKLTVKNNYIVNEDPKNLLTGIHSIRNNNYFAKNNKVDSIQNNLEKINLKYESSVDIAEKPNTDISVKNHGNYLDFALQEKNFTDSSNLVKGQNDLRGILNPIEKTNENLQVRINEIVKVNSKENDIYTVCCGQNVKKNECGHPICMQCLGKLFEKKFNYFICLILEENLEVLNNTSWEIGCFKEECYLKACFPFSLFQDIANRIVIDKKLHEKMSTHFDLYFEGIKYYFYKCTNCNFYTGNRLGEGCMWCLKIS</sequence>
<accession>A0A1R2C8J2</accession>
<reference evidence="1 2" key="1">
    <citation type="submission" date="2016-11" db="EMBL/GenBank/DDBJ databases">
        <title>The macronuclear genome of Stentor coeruleus: a giant cell with tiny introns.</title>
        <authorList>
            <person name="Slabodnick M."/>
            <person name="Ruby J.G."/>
            <person name="Reiff S.B."/>
            <person name="Swart E.C."/>
            <person name="Gosai S."/>
            <person name="Prabakaran S."/>
            <person name="Witkowska E."/>
            <person name="Larue G.E."/>
            <person name="Fisher S."/>
            <person name="Freeman R.M."/>
            <person name="Gunawardena J."/>
            <person name="Chu W."/>
            <person name="Stover N.A."/>
            <person name="Gregory B.D."/>
            <person name="Nowacki M."/>
            <person name="Derisi J."/>
            <person name="Roy S.W."/>
            <person name="Marshall W.F."/>
            <person name="Sood P."/>
        </authorList>
    </citation>
    <scope>NUCLEOTIDE SEQUENCE [LARGE SCALE GENOMIC DNA]</scope>
    <source>
        <strain evidence="1">WM001</strain>
    </source>
</reference>
<protein>
    <recommendedName>
        <fullName evidence="3">RING-type domain-containing protein</fullName>
    </recommendedName>
</protein>
<dbReference type="AlphaFoldDB" id="A0A1R2C8J2"/>